<evidence type="ECO:0000256" key="2">
    <source>
        <dbReference type="ARBA" id="ARBA00004429"/>
    </source>
</evidence>
<feature type="transmembrane region" description="Helical" evidence="11">
    <location>
        <begin position="388"/>
        <end position="407"/>
    </location>
</feature>
<dbReference type="InterPro" id="IPR011701">
    <property type="entry name" value="MFS"/>
</dbReference>
<dbReference type="EMBL" id="SMTL01000001">
    <property type="protein sequence ID" value="TDK39399.1"/>
    <property type="molecule type" value="Genomic_DNA"/>
</dbReference>
<dbReference type="GO" id="GO:0005354">
    <property type="term" value="F:galactose transmembrane transporter activity"/>
    <property type="evidence" value="ECO:0007669"/>
    <property type="project" value="InterPro"/>
</dbReference>
<dbReference type="OrthoDB" id="9795150at2"/>
<keyword evidence="4" id="KW-0813">Transport</keyword>
<dbReference type="AlphaFoldDB" id="A0A4R5UNL4"/>
<name>A0A4R5UNL4_9HYPH</name>
<dbReference type="InterPro" id="IPR050375">
    <property type="entry name" value="MFS_TsgA-like"/>
</dbReference>
<feature type="transmembrane region" description="Helical" evidence="11">
    <location>
        <begin position="330"/>
        <end position="348"/>
    </location>
</feature>
<protein>
    <submittedName>
        <fullName evidence="13">L-fucose:H+ symporter permease</fullName>
    </submittedName>
</protein>
<feature type="transmembrane region" description="Helical" evidence="11">
    <location>
        <begin position="34"/>
        <end position="54"/>
    </location>
</feature>
<comment type="similarity">
    <text evidence="3">Belongs to the major facilitator superfamily. FHS transporter (TC 2.A.1.7) family.</text>
</comment>
<evidence type="ECO:0000256" key="9">
    <source>
        <dbReference type="ARBA" id="ARBA00022989"/>
    </source>
</evidence>
<dbReference type="PANTHER" id="PTHR43702:SF3">
    <property type="entry name" value="PROTEIN TSGA"/>
    <property type="match status" value="1"/>
</dbReference>
<evidence type="ECO:0000256" key="4">
    <source>
        <dbReference type="ARBA" id="ARBA00022448"/>
    </source>
</evidence>
<dbReference type="GO" id="GO:1904659">
    <property type="term" value="P:D-glucose transmembrane transport"/>
    <property type="evidence" value="ECO:0007669"/>
    <property type="project" value="InterPro"/>
</dbReference>
<evidence type="ECO:0000256" key="1">
    <source>
        <dbReference type="ARBA" id="ARBA00003321"/>
    </source>
</evidence>
<keyword evidence="10 11" id="KW-0472">Membrane</keyword>
<accession>A0A4R5UNL4</accession>
<dbReference type="PROSITE" id="PS50850">
    <property type="entry name" value="MFS"/>
    <property type="match status" value="1"/>
</dbReference>
<evidence type="ECO:0000256" key="11">
    <source>
        <dbReference type="SAM" id="Phobius"/>
    </source>
</evidence>
<dbReference type="GO" id="GO:0015535">
    <property type="term" value="F:fucose:proton symporter activity"/>
    <property type="evidence" value="ECO:0007669"/>
    <property type="project" value="InterPro"/>
</dbReference>
<dbReference type="GO" id="GO:0055056">
    <property type="term" value="F:D-glucose transmembrane transporter activity"/>
    <property type="evidence" value="ECO:0007669"/>
    <property type="project" value="InterPro"/>
</dbReference>
<keyword evidence="5" id="KW-1003">Cell membrane</keyword>
<feature type="transmembrane region" description="Helical" evidence="11">
    <location>
        <begin position="262"/>
        <end position="288"/>
    </location>
</feature>
<comment type="subcellular location">
    <subcellularLocation>
        <location evidence="2">Cell inner membrane</location>
        <topology evidence="2">Multi-pass membrane protein</topology>
    </subcellularLocation>
</comment>
<evidence type="ECO:0000256" key="5">
    <source>
        <dbReference type="ARBA" id="ARBA00022475"/>
    </source>
</evidence>
<evidence type="ECO:0000313" key="14">
    <source>
        <dbReference type="Proteomes" id="UP000295238"/>
    </source>
</evidence>
<feature type="transmembrane region" description="Helical" evidence="11">
    <location>
        <begin position="354"/>
        <end position="376"/>
    </location>
</feature>
<comment type="function">
    <text evidence="1">Intake of glucose and galactose.</text>
</comment>
<organism evidence="13 14">
    <name type="scientific">Rhizobium deserti</name>
    <dbReference type="NCBI Taxonomy" id="2547961"/>
    <lineage>
        <taxon>Bacteria</taxon>
        <taxon>Pseudomonadati</taxon>
        <taxon>Pseudomonadota</taxon>
        <taxon>Alphaproteobacteria</taxon>
        <taxon>Hyphomicrobiales</taxon>
        <taxon>Rhizobiaceae</taxon>
        <taxon>Rhizobium/Agrobacterium group</taxon>
        <taxon>Rhizobium</taxon>
    </lineage>
</organism>
<evidence type="ECO:0000256" key="8">
    <source>
        <dbReference type="ARBA" id="ARBA00022692"/>
    </source>
</evidence>
<dbReference type="Pfam" id="PF07690">
    <property type="entry name" value="MFS_1"/>
    <property type="match status" value="1"/>
</dbReference>
<evidence type="ECO:0000313" key="13">
    <source>
        <dbReference type="EMBL" id="TDK39399.1"/>
    </source>
</evidence>
<evidence type="ECO:0000259" key="12">
    <source>
        <dbReference type="PROSITE" id="PS50850"/>
    </source>
</evidence>
<keyword evidence="14" id="KW-1185">Reference proteome</keyword>
<proteinExistence type="inferred from homology"/>
<feature type="transmembrane region" description="Helical" evidence="11">
    <location>
        <begin position="413"/>
        <end position="432"/>
    </location>
</feature>
<evidence type="ECO:0000256" key="3">
    <source>
        <dbReference type="ARBA" id="ARBA00009120"/>
    </source>
</evidence>
<feature type="transmembrane region" description="Helical" evidence="11">
    <location>
        <begin position="216"/>
        <end position="235"/>
    </location>
</feature>
<keyword evidence="7" id="KW-0762">Sugar transport</keyword>
<dbReference type="GO" id="GO:0005886">
    <property type="term" value="C:plasma membrane"/>
    <property type="evidence" value="ECO:0007669"/>
    <property type="project" value="UniProtKB-SubCell"/>
</dbReference>
<dbReference type="Proteomes" id="UP000295238">
    <property type="component" value="Unassembled WGS sequence"/>
</dbReference>
<feature type="transmembrane region" description="Helical" evidence="11">
    <location>
        <begin position="75"/>
        <end position="94"/>
    </location>
</feature>
<comment type="caution">
    <text evidence="13">The sequence shown here is derived from an EMBL/GenBank/DDBJ whole genome shotgun (WGS) entry which is preliminary data.</text>
</comment>
<dbReference type="NCBIfam" id="TIGR00885">
    <property type="entry name" value="fucP"/>
    <property type="match status" value="1"/>
</dbReference>
<evidence type="ECO:0000256" key="10">
    <source>
        <dbReference type="ARBA" id="ARBA00023136"/>
    </source>
</evidence>
<keyword evidence="8 11" id="KW-0812">Transmembrane</keyword>
<dbReference type="CDD" id="cd17394">
    <property type="entry name" value="MFS_FucP_like"/>
    <property type="match status" value="1"/>
</dbReference>
<feature type="transmembrane region" description="Helical" evidence="11">
    <location>
        <begin position="126"/>
        <end position="148"/>
    </location>
</feature>
<keyword evidence="6" id="KW-0997">Cell inner membrane</keyword>
<feature type="domain" description="Major facilitator superfamily (MFS) profile" evidence="12">
    <location>
        <begin position="37"/>
        <end position="438"/>
    </location>
</feature>
<dbReference type="InterPro" id="IPR036259">
    <property type="entry name" value="MFS_trans_sf"/>
</dbReference>
<feature type="transmembrane region" description="Helical" evidence="11">
    <location>
        <begin position="300"/>
        <end position="318"/>
    </location>
</feature>
<dbReference type="SUPFAM" id="SSF103473">
    <property type="entry name" value="MFS general substrate transporter"/>
    <property type="match status" value="1"/>
</dbReference>
<evidence type="ECO:0000256" key="6">
    <source>
        <dbReference type="ARBA" id="ARBA00022519"/>
    </source>
</evidence>
<gene>
    <name evidence="13" type="primary">fucP</name>
    <name evidence="13" type="ORF">E2F50_04595</name>
</gene>
<dbReference type="InterPro" id="IPR005275">
    <property type="entry name" value="Lfuc_symporter_FucP"/>
</dbReference>
<sequence length="438" mass="46209">MAAGLNQRYKVASYSSDSLSGRPSSSAGTGTNNYQFALVALTSLFFMWGFITCLNDILIPHLKNVFSLNYTQSMLIQLCFFGAYFVVSLPAGALVKRISYKWGIVVGLLVAAIGCALFIPAASYRVYALFLGALFVLATGVTILQVAANPYVTELGAPETASSRLTLTQAFNSLGTTVAPLFGAFLILSAAAADIQNATPEQIETLRIAEAGAVRFPYMILAIAFLVLAAIFAALKLPKVEEAEADVAGHAAGGSAWSYRHLVLGAVGIFLYVGAEVSIGSFLVNYLAEPTIANMPEAEAAHYVAYFWGGAMIGRFIGSFAMRYVDDGKALAFNAVMAIALLLLTVFAGGTLAMWAVLAVGLFNSIMFPTIFSLALKGLGRYTSQGSGILCLAIVGGALLPVVQGGLADTIGIHLAFLMPVVCYLYIAFYGIKGHKPA</sequence>
<keyword evidence="9 11" id="KW-1133">Transmembrane helix</keyword>
<evidence type="ECO:0000256" key="7">
    <source>
        <dbReference type="ARBA" id="ARBA00022597"/>
    </source>
</evidence>
<dbReference type="InterPro" id="IPR005964">
    <property type="entry name" value="Glc/Gal_transptr_bac"/>
</dbReference>
<dbReference type="PANTHER" id="PTHR43702">
    <property type="entry name" value="L-FUCOSE-PROTON SYMPORTER"/>
    <property type="match status" value="1"/>
</dbReference>
<dbReference type="InterPro" id="IPR020846">
    <property type="entry name" value="MFS_dom"/>
</dbReference>
<feature type="transmembrane region" description="Helical" evidence="11">
    <location>
        <begin position="100"/>
        <end position="119"/>
    </location>
</feature>
<reference evidence="13 14" key="1">
    <citation type="submission" date="2019-03" db="EMBL/GenBank/DDBJ databases">
        <title>Rhizobium sp. nov., an bacterium isolated from biocrust in Mu Us Desert.</title>
        <authorList>
            <person name="Lixiong L."/>
        </authorList>
    </citation>
    <scope>NUCLEOTIDE SEQUENCE [LARGE SCALE GENOMIC DNA]</scope>
    <source>
        <strain evidence="13 14">SPY-1</strain>
    </source>
</reference>
<dbReference type="NCBIfam" id="TIGR01272">
    <property type="entry name" value="gluP"/>
    <property type="match status" value="1"/>
</dbReference>
<dbReference type="Gene3D" id="1.20.1250.20">
    <property type="entry name" value="MFS general substrate transporter like domains"/>
    <property type="match status" value="2"/>
</dbReference>